<feature type="transmembrane region" description="Helical" evidence="2">
    <location>
        <begin position="257"/>
        <end position="277"/>
    </location>
</feature>
<comment type="subcellular location">
    <subcellularLocation>
        <location evidence="1">Cell inner membrane</location>
        <topology evidence="1">Multi-pass membrane protein</topology>
    </subcellularLocation>
</comment>
<dbReference type="PANTHER" id="PTHR43849">
    <property type="entry name" value="BLL3936 PROTEIN"/>
    <property type="match status" value="1"/>
</dbReference>
<evidence type="ECO:0000313" key="4">
    <source>
        <dbReference type="EMBL" id="NIA72269.1"/>
    </source>
</evidence>
<comment type="caution">
    <text evidence="4">The sequence shown here is derived from an EMBL/GenBank/DDBJ whole genome shotgun (WGS) entry which is preliminary data.</text>
</comment>
<feature type="transmembrane region" description="Helical" evidence="2">
    <location>
        <begin position="650"/>
        <end position="672"/>
    </location>
</feature>
<keyword evidence="5" id="KW-1185">Reference proteome</keyword>
<evidence type="ECO:0000259" key="3">
    <source>
        <dbReference type="Pfam" id="PF06808"/>
    </source>
</evidence>
<keyword evidence="2" id="KW-0472">Membrane</keyword>
<feature type="transmembrane region" description="Helical" evidence="2">
    <location>
        <begin position="468"/>
        <end position="484"/>
    </location>
</feature>
<dbReference type="EMBL" id="JAAQPH010000037">
    <property type="protein sequence ID" value="NIA72269.1"/>
    <property type="molecule type" value="Genomic_DNA"/>
</dbReference>
<dbReference type="AlphaFoldDB" id="A0A967KF72"/>
<feature type="transmembrane region" description="Helical" evidence="2">
    <location>
        <begin position="32"/>
        <end position="53"/>
    </location>
</feature>
<keyword evidence="1" id="KW-0997">Cell inner membrane</keyword>
<dbReference type="GO" id="GO:0022857">
    <property type="term" value="F:transmembrane transporter activity"/>
    <property type="evidence" value="ECO:0007669"/>
    <property type="project" value="UniProtKB-UniRule"/>
</dbReference>
<dbReference type="Pfam" id="PF11874">
    <property type="entry name" value="DUF3394"/>
    <property type="match status" value="1"/>
</dbReference>
<dbReference type="InterPro" id="IPR010656">
    <property type="entry name" value="DctM"/>
</dbReference>
<evidence type="ECO:0000256" key="2">
    <source>
        <dbReference type="SAM" id="Phobius"/>
    </source>
</evidence>
<feature type="domain" description="TRAP C4-dicarboxylate transport system permease DctM subunit" evidence="3">
    <location>
        <begin position="385"/>
        <end position="672"/>
    </location>
</feature>
<dbReference type="PANTHER" id="PTHR43849:SF2">
    <property type="entry name" value="BLL3936 PROTEIN"/>
    <property type="match status" value="1"/>
</dbReference>
<feature type="transmembrane region" description="Helical" evidence="2">
    <location>
        <begin position="365"/>
        <end position="386"/>
    </location>
</feature>
<dbReference type="RefSeq" id="WP_167231339.1">
    <property type="nucleotide sequence ID" value="NZ_JAAQPH010000037.1"/>
</dbReference>
<feature type="transmembrane region" description="Helical" evidence="2">
    <location>
        <begin position="678"/>
        <end position="699"/>
    </location>
</feature>
<protein>
    <submittedName>
        <fullName evidence="4">TRAP transporter permease</fullName>
    </submittedName>
</protein>
<sequence length="878" mass="93811">MTFPDRQQPVGAKEAAIRDFAEQAEYGQRAKLGVEGLLVGFVALCWSLFQLWFSSPLPYVFNVGIFNDSQARLIHLAFALFLAFAIAPATKRAIDRIPFYDWLIGFGAVAVCLYGLVFYDDLVRRAGQPISLDLLIAGLGILLVLEATRRSMGPFLVAVAVIFLLYSYFGRAMPEVLQHRGASVTRILEHQWLDTQGIFGVPLGASTAFVFVYVLFGTMFNKAGAGHYIMQLSLAFLGHLRGGPAKVAVVSSGLNGLISGSALANVVASGIFTIPLMKRTGMSGIKAGAVETSASINGQIMPPVMGAAAFIMVEYVGIPYADVVRHAFLPAAISYVSLFYIVHLEALKLDIEPMCHQQIRPAKALLLRYGLGISGSLMVLGSIYYLVLGIQLGFGSLAPLVLAAVIGALYLTALSVSARHPDLPPENPDGALAALPQGWEVARSGLHLLIPVIVLVWCLIVIRLSPGLAAFWATVSVMAILVTQEPLKRLLRRERGLAAAFANGCRAVVEGLVLGARNMVGVALATATAGIVVGTVTLTGLGLMMTDAVGLLSGGNIYLVLIFTALVTLILGCGVPTTANYILVASLMAPVIVELGSEAGVAIPLIGVHLFVFYFGIMADSTPPVGLGAYAAAAISGESPIRTAVQASVYGLRTAILAFVLVFNPELLLIGIQSLWHGLAVAVASIAGCLMFAAATLNYWMVRNRWWETVVLLFVSVALIYPAGWLDLLYEKYDALPPSALMREAEAAPADARLVVRFQGTSIEGETVSRLASLRLGPKADGAARLAHSGLHVSTGAEQVRVTQVRFASYAARLRLESGYRITAVYRAAQRPSPGFVYIIALVLLAGVAFSQVQRLQPERRPFPFRRKPEPDPAEESP</sequence>
<feature type="transmembrane region" description="Helical" evidence="2">
    <location>
        <begin position="126"/>
        <end position="145"/>
    </location>
</feature>
<keyword evidence="2" id="KW-0812">Transmembrane</keyword>
<reference evidence="4" key="1">
    <citation type="submission" date="2020-03" db="EMBL/GenBank/DDBJ databases">
        <title>Genome of Pelagibius litoralis DSM 21314T.</title>
        <authorList>
            <person name="Wang G."/>
        </authorList>
    </citation>
    <scope>NUCLEOTIDE SEQUENCE</scope>
    <source>
        <strain evidence="4">DSM 21314</strain>
    </source>
</reference>
<feature type="transmembrane region" description="Helical" evidence="2">
    <location>
        <begin position="152"/>
        <end position="169"/>
    </location>
</feature>
<accession>A0A967KF72</accession>
<feature type="transmembrane region" description="Helical" evidence="2">
    <location>
        <begin position="392"/>
        <end position="411"/>
    </location>
</feature>
<evidence type="ECO:0000256" key="1">
    <source>
        <dbReference type="RuleBase" id="RU369079"/>
    </source>
</evidence>
<feature type="transmembrane region" description="Helical" evidence="2">
    <location>
        <begin position="706"/>
        <end position="726"/>
    </location>
</feature>
<feature type="domain" description="TRAP C4-dicarboxylate transport system permease DctM subunit" evidence="3">
    <location>
        <begin position="139"/>
        <end position="384"/>
    </location>
</feature>
<feature type="transmembrane region" description="Helical" evidence="2">
    <location>
        <begin position="73"/>
        <end position="90"/>
    </location>
</feature>
<feature type="transmembrane region" description="Helical" evidence="2">
    <location>
        <begin position="557"/>
        <end position="579"/>
    </location>
</feature>
<feature type="transmembrane region" description="Helical" evidence="2">
    <location>
        <begin position="102"/>
        <end position="120"/>
    </location>
</feature>
<keyword evidence="1" id="KW-0813">Transport</keyword>
<dbReference type="InterPro" id="IPR011853">
    <property type="entry name" value="TRAP_DctM-Dct_fused"/>
</dbReference>
<feature type="transmembrane region" description="Helical" evidence="2">
    <location>
        <begin position="445"/>
        <end position="462"/>
    </location>
</feature>
<feature type="transmembrane region" description="Helical" evidence="2">
    <location>
        <begin position="522"/>
        <end position="545"/>
    </location>
</feature>
<dbReference type="GO" id="GO:0005886">
    <property type="term" value="C:plasma membrane"/>
    <property type="evidence" value="ECO:0007669"/>
    <property type="project" value="UniProtKB-SubCell"/>
</dbReference>
<dbReference type="NCBIfam" id="TIGR02123">
    <property type="entry name" value="TRAP_fused"/>
    <property type="match status" value="1"/>
</dbReference>
<evidence type="ECO:0000313" key="5">
    <source>
        <dbReference type="Proteomes" id="UP000761264"/>
    </source>
</evidence>
<dbReference type="Pfam" id="PF06808">
    <property type="entry name" value="DctM"/>
    <property type="match status" value="2"/>
</dbReference>
<keyword evidence="2" id="KW-1133">Transmembrane helix</keyword>
<comment type="function">
    <text evidence="1">Part of the tripartite ATP-independent periplasmic (TRAP) transport system.</text>
</comment>
<name>A0A967KF72_9PROT</name>
<feature type="transmembrane region" description="Helical" evidence="2">
    <location>
        <begin position="835"/>
        <end position="853"/>
    </location>
</feature>
<feature type="transmembrane region" description="Helical" evidence="2">
    <location>
        <begin position="599"/>
        <end position="617"/>
    </location>
</feature>
<dbReference type="Proteomes" id="UP000761264">
    <property type="component" value="Unassembled WGS sequence"/>
</dbReference>
<feature type="transmembrane region" description="Helical" evidence="2">
    <location>
        <begin position="327"/>
        <end position="344"/>
    </location>
</feature>
<organism evidence="4 5">
    <name type="scientific">Pelagibius litoralis</name>
    <dbReference type="NCBI Taxonomy" id="374515"/>
    <lineage>
        <taxon>Bacteria</taxon>
        <taxon>Pseudomonadati</taxon>
        <taxon>Pseudomonadota</taxon>
        <taxon>Alphaproteobacteria</taxon>
        <taxon>Rhodospirillales</taxon>
        <taxon>Rhodovibrionaceae</taxon>
        <taxon>Pelagibius</taxon>
    </lineage>
</organism>
<proteinExistence type="predicted"/>
<feature type="transmembrane region" description="Helical" evidence="2">
    <location>
        <begin position="198"/>
        <end position="216"/>
    </location>
</feature>
<keyword evidence="1" id="KW-1003">Cell membrane</keyword>
<feature type="transmembrane region" description="Helical" evidence="2">
    <location>
        <begin position="304"/>
        <end position="321"/>
    </location>
</feature>
<gene>
    <name evidence="4" type="ORF">HBA54_27120</name>
</gene>
<dbReference type="InterPro" id="IPR021814">
    <property type="entry name" value="DUF3394"/>
</dbReference>